<evidence type="ECO:0000313" key="4">
    <source>
        <dbReference type="EMBL" id="CCH46696.1"/>
    </source>
</evidence>
<evidence type="ECO:0000256" key="1">
    <source>
        <dbReference type="ARBA" id="ARBA00023002"/>
    </source>
</evidence>
<comment type="similarity">
    <text evidence="2">Belongs to the NAD(P)-dependent epimerase/dehydratase family. Dihydroflavonol-4-reductase subfamily.</text>
</comment>
<dbReference type="HOGENOM" id="CLU_007383_9_2_1"/>
<dbReference type="FunCoup" id="K0KU38">
    <property type="interactions" value="227"/>
</dbReference>
<proteinExistence type="inferred from homology"/>
<dbReference type="Gene3D" id="3.40.50.720">
    <property type="entry name" value="NAD(P)-binding Rossmann-like Domain"/>
    <property type="match status" value="1"/>
</dbReference>
<accession>K0KU38</accession>
<dbReference type="InterPro" id="IPR050425">
    <property type="entry name" value="NAD(P)_dehydrat-like"/>
</dbReference>
<protein>
    <submittedName>
        <fullName evidence="4">Dihydroflavonol-4-reductase</fullName>
        <ecNumber evidence="4">1.1.1.219</ecNumber>
    </submittedName>
</protein>
<name>K0KU38_WICCF</name>
<dbReference type="Pfam" id="PF01370">
    <property type="entry name" value="Epimerase"/>
    <property type="match status" value="1"/>
</dbReference>
<dbReference type="PANTHER" id="PTHR10366:SF564">
    <property type="entry name" value="STEROL-4-ALPHA-CARBOXYLATE 3-DEHYDROGENASE, DECARBOXYLATING"/>
    <property type="match status" value="1"/>
</dbReference>
<reference evidence="4 5" key="1">
    <citation type="journal article" date="2012" name="Eukaryot. Cell">
        <title>Draft genome sequence of Wickerhamomyces ciferrii NRRL Y-1031 F-60-10.</title>
        <authorList>
            <person name="Schneider J."/>
            <person name="Andrea H."/>
            <person name="Blom J."/>
            <person name="Jaenicke S."/>
            <person name="Ruckert C."/>
            <person name="Schorsch C."/>
            <person name="Szczepanowski R."/>
            <person name="Farwick M."/>
            <person name="Goesmann A."/>
            <person name="Puhler A."/>
            <person name="Schaffer S."/>
            <person name="Tauch A."/>
            <person name="Kohler T."/>
            <person name="Brinkrolf K."/>
        </authorList>
    </citation>
    <scope>NUCLEOTIDE SEQUENCE [LARGE SCALE GENOMIC DNA]</scope>
    <source>
        <strain evidence="5">ATCC 14091 / BCRC 22168 / CBS 111 / JCM 3599 / NBRC 0793 / NRRL Y-1031 F-60-10</strain>
    </source>
</reference>
<evidence type="ECO:0000256" key="2">
    <source>
        <dbReference type="ARBA" id="ARBA00023445"/>
    </source>
</evidence>
<gene>
    <name evidence="4" type="primary">DFR2</name>
    <name evidence="4" type="ORF">BN7_6293</name>
</gene>
<dbReference type="InParanoid" id="K0KU38"/>
<keyword evidence="5" id="KW-1185">Reference proteome</keyword>
<dbReference type="AlphaFoldDB" id="K0KU38"/>
<dbReference type="Proteomes" id="UP000009328">
    <property type="component" value="Unassembled WGS sequence"/>
</dbReference>
<dbReference type="STRING" id="1206466.K0KU38"/>
<dbReference type="EMBL" id="CAIF01000262">
    <property type="protein sequence ID" value="CCH46696.1"/>
    <property type="molecule type" value="Genomic_DNA"/>
</dbReference>
<dbReference type="InterPro" id="IPR001509">
    <property type="entry name" value="Epimerase_deHydtase"/>
</dbReference>
<dbReference type="SUPFAM" id="SSF51735">
    <property type="entry name" value="NAD(P)-binding Rossmann-fold domains"/>
    <property type="match status" value="1"/>
</dbReference>
<keyword evidence="1 4" id="KW-0560">Oxidoreductase</keyword>
<feature type="domain" description="NAD-dependent epimerase/dehydratase" evidence="3">
    <location>
        <begin position="5"/>
        <end position="257"/>
    </location>
</feature>
<dbReference type="FunFam" id="3.40.50.720:FF:000191">
    <property type="entry name" value="Methylglyoxal reductase (NADPH-dependent)"/>
    <property type="match status" value="1"/>
</dbReference>
<comment type="caution">
    <text evidence="4">The sequence shown here is derived from an EMBL/GenBank/DDBJ whole genome shotgun (WGS) entry which is preliminary data.</text>
</comment>
<dbReference type="InterPro" id="IPR036291">
    <property type="entry name" value="NAD(P)-bd_dom_sf"/>
</dbReference>
<dbReference type="EC" id="1.1.1.219" evidence="4"/>
<dbReference type="PANTHER" id="PTHR10366">
    <property type="entry name" value="NAD DEPENDENT EPIMERASE/DEHYDRATASE"/>
    <property type="match status" value="1"/>
</dbReference>
<organism evidence="4 5">
    <name type="scientific">Wickerhamomyces ciferrii (strain ATCC 14091 / BCRC 22168 / CBS 111 / JCM 3599 / NBRC 0793 / NRRL Y-1031 F-60-10)</name>
    <name type="common">Yeast</name>
    <name type="synonym">Pichia ciferrii</name>
    <dbReference type="NCBI Taxonomy" id="1206466"/>
    <lineage>
        <taxon>Eukaryota</taxon>
        <taxon>Fungi</taxon>
        <taxon>Dikarya</taxon>
        <taxon>Ascomycota</taxon>
        <taxon>Saccharomycotina</taxon>
        <taxon>Saccharomycetes</taxon>
        <taxon>Phaffomycetales</taxon>
        <taxon>Wickerhamomycetaceae</taxon>
        <taxon>Wickerhamomyces</taxon>
    </lineage>
</organism>
<evidence type="ECO:0000313" key="5">
    <source>
        <dbReference type="Proteomes" id="UP000009328"/>
    </source>
</evidence>
<sequence>MAQTVFVTGATGFIATYVIKLLLEQDYIVIGTVRTEEKGDKLLKLFDNKSFSYVIVPHLTDSKKDFDQILQSHPEIEIVLHTASPVFPKYYKDAEQDLILPAINGTKNVLESIAKYGSNVKRLVYTSSNAAVHSVNREGPNFVENEDSWNDVEWVQGESKDIDAGTGYRISKTFAEREVWKYSSNNPNVKVSVINPVFVFGPQLFDETVHELNYSSDLVGSLVTNGNGDDYKKFQGSFIDVRDVAKAHLFAFQHDNTINKRLILKERTFTEQTLLDIINAKFPQLAGKIPKGSPGSDKEPLSKRVVLDNTTTREILGFEFISLEQSIYDTIDQIIKVKGI</sequence>
<evidence type="ECO:0000259" key="3">
    <source>
        <dbReference type="Pfam" id="PF01370"/>
    </source>
</evidence>
<dbReference type="GO" id="GO:0045552">
    <property type="term" value="F:dihydroflavanol 4-reductase activity"/>
    <property type="evidence" value="ECO:0007669"/>
    <property type="project" value="UniProtKB-EC"/>
</dbReference>
<dbReference type="eggNOG" id="KOG1502">
    <property type="taxonomic scope" value="Eukaryota"/>
</dbReference>